<protein>
    <recommendedName>
        <fullName evidence="4">HTH luxR-type domain-containing protein</fullName>
    </recommendedName>
</protein>
<keyword evidence="6" id="KW-1185">Reference proteome</keyword>
<keyword evidence="3" id="KW-0804">Transcription</keyword>
<organism evidence="5 6">
    <name type="scientific">Stenotrophobium rhamnosiphilum</name>
    <dbReference type="NCBI Taxonomy" id="2029166"/>
    <lineage>
        <taxon>Bacteria</taxon>
        <taxon>Pseudomonadati</taxon>
        <taxon>Pseudomonadota</taxon>
        <taxon>Gammaproteobacteria</taxon>
        <taxon>Nevskiales</taxon>
        <taxon>Nevskiaceae</taxon>
        <taxon>Stenotrophobium</taxon>
    </lineage>
</organism>
<dbReference type="InterPro" id="IPR016032">
    <property type="entry name" value="Sig_transdc_resp-reg_C-effctor"/>
</dbReference>
<dbReference type="RefSeq" id="WP_107939096.1">
    <property type="nucleotide sequence ID" value="NZ_QANS01000002.1"/>
</dbReference>
<evidence type="ECO:0000259" key="4">
    <source>
        <dbReference type="PROSITE" id="PS50043"/>
    </source>
</evidence>
<feature type="domain" description="HTH luxR-type" evidence="4">
    <location>
        <begin position="145"/>
        <end position="210"/>
    </location>
</feature>
<accession>A0A2T5MH45</accession>
<evidence type="ECO:0000313" key="5">
    <source>
        <dbReference type="EMBL" id="PTU31905.1"/>
    </source>
</evidence>
<dbReference type="InterPro" id="IPR000792">
    <property type="entry name" value="Tscrpt_reg_LuxR_C"/>
</dbReference>
<proteinExistence type="predicted"/>
<dbReference type="PROSITE" id="PS50043">
    <property type="entry name" value="HTH_LUXR_2"/>
    <property type="match status" value="1"/>
</dbReference>
<evidence type="ECO:0000256" key="1">
    <source>
        <dbReference type="ARBA" id="ARBA00023015"/>
    </source>
</evidence>
<dbReference type="SMART" id="SM00421">
    <property type="entry name" value="HTH_LUXR"/>
    <property type="match status" value="1"/>
</dbReference>
<comment type="caution">
    <text evidence="5">The sequence shown here is derived from an EMBL/GenBank/DDBJ whole genome shotgun (WGS) entry which is preliminary data.</text>
</comment>
<evidence type="ECO:0000313" key="6">
    <source>
        <dbReference type="Proteomes" id="UP000244248"/>
    </source>
</evidence>
<gene>
    <name evidence="5" type="ORF">CJD38_04260</name>
</gene>
<dbReference type="PANTHER" id="PTHR44688">
    <property type="entry name" value="DNA-BINDING TRANSCRIPTIONAL ACTIVATOR DEVR_DOSR"/>
    <property type="match status" value="1"/>
</dbReference>
<dbReference type="GO" id="GO:0003677">
    <property type="term" value="F:DNA binding"/>
    <property type="evidence" value="ECO:0007669"/>
    <property type="project" value="UniProtKB-KW"/>
</dbReference>
<name>A0A2T5MH45_9GAMM</name>
<dbReference type="EMBL" id="QANS01000002">
    <property type="protein sequence ID" value="PTU31905.1"/>
    <property type="molecule type" value="Genomic_DNA"/>
</dbReference>
<dbReference type="AlphaFoldDB" id="A0A2T5MH45"/>
<dbReference type="OrthoDB" id="9814495at2"/>
<sequence>MPDTKDLLSHSRIKRATKECACTLLDSYLEDRLNKLSETELKKLHQLASNWFAEKNLSIDATHHEVTKTELSADTSHRYQTNDFGVTRVLSIGKGTMPLIDQLLSTALLESHRDFLQGSNLDIALADAESVDAPISRHAKTSAAETLYFGSLSPREIEILESLGRGLSMKGTARGLAISPGTVKWHVRNLYCKLGASSREDALSKARLRQLIH</sequence>
<dbReference type="Proteomes" id="UP000244248">
    <property type="component" value="Unassembled WGS sequence"/>
</dbReference>
<keyword evidence="2" id="KW-0238">DNA-binding</keyword>
<reference evidence="5 6" key="1">
    <citation type="submission" date="2018-04" db="EMBL/GenBank/DDBJ databases">
        <title>Novel species isolated from glacier.</title>
        <authorList>
            <person name="Liu Q."/>
            <person name="Xin Y.-H."/>
        </authorList>
    </citation>
    <scope>NUCLEOTIDE SEQUENCE [LARGE SCALE GENOMIC DNA]</scope>
    <source>
        <strain evidence="5 6">GT1R17</strain>
    </source>
</reference>
<dbReference type="PANTHER" id="PTHR44688:SF16">
    <property type="entry name" value="DNA-BINDING TRANSCRIPTIONAL ACTIVATOR DEVR_DOSR"/>
    <property type="match status" value="1"/>
</dbReference>
<evidence type="ECO:0000256" key="3">
    <source>
        <dbReference type="ARBA" id="ARBA00023163"/>
    </source>
</evidence>
<dbReference type="GO" id="GO:0006355">
    <property type="term" value="P:regulation of DNA-templated transcription"/>
    <property type="evidence" value="ECO:0007669"/>
    <property type="project" value="InterPro"/>
</dbReference>
<dbReference type="Gene3D" id="1.10.10.10">
    <property type="entry name" value="Winged helix-like DNA-binding domain superfamily/Winged helix DNA-binding domain"/>
    <property type="match status" value="1"/>
</dbReference>
<dbReference type="Pfam" id="PF00196">
    <property type="entry name" value="GerE"/>
    <property type="match status" value="1"/>
</dbReference>
<evidence type="ECO:0000256" key="2">
    <source>
        <dbReference type="ARBA" id="ARBA00023125"/>
    </source>
</evidence>
<dbReference type="InterPro" id="IPR036388">
    <property type="entry name" value="WH-like_DNA-bd_sf"/>
</dbReference>
<dbReference type="SUPFAM" id="SSF46894">
    <property type="entry name" value="C-terminal effector domain of the bipartite response regulators"/>
    <property type="match status" value="1"/>
</dbReference>
<keyword evidence="1" id="KW-0805">Transcription regulation</keyword>
<dbReference type="CDD" id="cd06170">
    <property type="entry name" value="LuxR_C_like"/>
    <property type="match status" value="1"/>
</dbReference>
<dbReference type="PRINTS" id="PR00038">
    <property type="entry name" value="HTHLUXR"/>
</dbReference>